<organism evidence="1 2">
    <name type="scientific">Actinoallomurus iriomotensis</name>
    <dbReference type="NCBI Taxonomy" id="478107"/>
    <lineage>
        <taxon>Bacteria</taxon>
        <taxon>Bacillati</taxon>
        <taxon>Actinomycetota</taxon>
        <taxon>Actinomycetes</taxon>
        <taxon>Streptosporangiales</taxon>
        <taxon>Thermomonosporaceae</taxon>
        <taxon>Actinoallomurus</taxon>
    </lineage>
</organism>
<proteinExistence type="predicted"/>
<gene>
    <name evidence="1" type="ORF">Airi02_105190</name>
</gene>
<name>A0A9W6SD13_9ACTN</name>
<sequence length="70" mass="7354">MFPVRELGVPGREELAMGAIASGGVIVLNEDFAAGPGLCAATPSPFFAVGRSYWDFAQTTDQEVLLGPVR</sequence>
<comment type="caution">
    <text evidence="1">The sequence shown here is derived from an EMBL/GenBank/DDBJ whole genome shotgun (WGS) entry which is preliminary data.</text>
</comment>
<keyword evidence="2" id="KW-1185">Reference proteome</keyword>
<protein>
    <submittedName>
        <fullName evidence="1">Uncharacterized protein</fullName>
    </submittedName>
</protein>
<dbReference type="Gene3D" id="3.30.1310.20">
    <property type="entry name" value="PRTase-like"/>
    <property type="match status" value="1"/>
</dbReference>
<evidence type="ECO:0000313" key="1">
    <source>
        <dbReference type="EMBL" id="GLY92591.1"/>
    </source>
</evidence>
<accession>A0A9W6SD13</accession>
<evidence type="ECO:0000313" key="2">
    <source>
        <dbReference type="Proteomes" id="UP001165074"/>
    </source>
</evidence>
<dbReference type="AlphaFoldDB" id="A0A9W6SD13"/>
<dbReference type="EMBL" id="BSTK01000031">
    <property type="protein sequence ID" value="GLY92591.1"/>
    <property type="molecule type" value="Genomic_DNA"/>
</dbReference>
<reference evidence="1" key="1">
    <citation type="submission" date="2023-03" db="EMBL/GenBank/DDBJ databases">
        <title>Actinoallomurus iriomotensis NBRC 103684.</title>
        <authorList>
            <person name="Ichikawa N."/>
            <person name="Sato H."/>
            <person name="Tonouchi N."/>
        </authorList>
    </citation>
    <scope>NUCLEOTIDE SEQUENCE</scope>
    <source>
        <strain evidence="1">NBRC 103684</strain>
    </source>
</reference>
<dbReference type="Proteomes" id="UP001165074">
    <property type="component" value="Unassembled WGS sequence"/>
</dbReference>